<evidence type="ECO:0000313" key="2">
    <source>
        <dbReference type="Proteomes" id="UP000322025"/>
    </source>
</evidence>
<organism evidence="1 2">
    <name type="scientific">Mediterraneibacter catenae</name>
    <dbReference type="NCBI Taxonomy" id="2594882"/>
    <lineage>
        <taxon>Bacteria</taxon>
        <taxon>Bacillati</taxon>
        <taxon>Bacillota</taxon>
        <taxon>Clostridia</taxon>
        <taxon>Lachnospirales</taxon>
        <taxon>Lachnospiraceae</taxon>
        <taxon>Mediterraneibacter</taxon>
    </lineage>
</organism>
<protein>
    <submittedName>
        <fullName evidence="1">Uncharacterized protein</fullName>
    </submittedName>
</protein>
<dbReference type="RefSeq" id="WP_150311003.1">
    <property type="nucleotide sequence ID" value="NZ_VMSO01000011.1"/>
</dbReference>
<keyword evidence="2" id="KW-1185">Reference proteome</keyword>
<dbReference type="Proteomes" id="UP000322025">
    <property type="component" value="Unassembled WGS sequence"/>
</dbReference>
<proteinExistence type="predicted"/>
<dbReference type="AlphaFoldDB" id="A0A5M9HX13"/>
<sequence>MDKRVWEQPITMVQKFEANEYVAACYRIRCRTPNGNAYYNYIYEDTNGNGQWDRQDKPIYRGKFRGCNQWHRGVILDEPPTANGFVTTGTNPNRNRSSAVFYWYENLGHQYEDIHVMTPGNENYESNPNAS</sequence>
<evidence type="ECO:0000313" key="1">
    <source>
        <dbReference type="EMBL" id="KAA8501177.1"/>
    </source>
</evidence>
<accession>A0A5M9HX13</accession>
<gene>
    <name evidence="1" type="ORF">FNY66_09730</name>
</gene>
<dbReference type="OrthoDB" id="2065719at2"/>
<comment type="caution">
    <text evidence="1">The sequence shown here is derived from an EMBL/GenBank/DDBJ whole genome shotgun (WGS) entry which is preliminary data.</text>
</comment>
<name>A0A5M9HX13_9FIRM</name>
<reference evidence="1" key="1">
    <citation type="submission" date="2019-07" db="EMBL/GenBank/DDBJ databases">
        <authorList>
            <person name="Wongkuna S."/>
            <person name="Scaria J."/>
        </authorList>
    </citation>
    <scope>NUCLEOTIDE SEQUENCE [LARGE SCALE GENOMIC DNA]</scope>
    <source>
        <strain evidence="1">SW178</strain>
    </source>
</reference>
<dbReference type="EMBL" id="VMSO01000011">
    <property type="protein sequence ID" value="KAA8501177.1"/>
    <property type="molecule type" value="Genomic_DNA"/>
</dbReference>